<dbReference type="GO" id="GO:0005524">
    <property type="term" value="F:ATP binding"/>
    <property type="evidence" value="ECO:0007669"/>
    <property type="project" value="UniProtKB-KW"/>
</dbReference>
<dbReference type="SUPFAM" id="SSF52540">
    <property type="entry name" value="P-loop containing nucleoside triphosphate hydrolases"/>
    <property type="match status" value="1"/>
</dbReference>
<dbReference type="Pfam" id="PF00005">
    <property type="entry name" value="ABC_tran"/>
    <property type="match status" value="1"/>
</dbReference>
<keyword evidence="2" id="KW-0813">Transport</keyword>
<keyword evidence="3" id="KW-1003">Cell membrane</keyword>
<dbReference type="Proteomes" id="UP001596333">
    <property type="component" value="Unassembled WGS sequence"/>
</dbReference>
<feature type="region of interest" description="Disordered" evidence="7">
    <location>
        <begin position="328"/>
        <end position="352"/>
    </location>
</feature>
<evidence type="ECO:0000256" key="2">
    <source>
        <dbReference type="ARBA" id="ARBA00022448"/>
    </source>
</evidence>
<evidence type="ECO:0000256" key="6">
    <source>
        <dbReference type="ARBA" id="ARBA00023136"/>
    </source>
</evidence>
<dbReference type="InterPro" id="IPR013563">
    <property type="entry name" value="Oligopep_ABC_C"/>
</dbReference>
<feature type="compositionally biased region" description="Polar residues" evidence="7">
    <location>
        <begin position="341"/>
        <end position="352"/>
    </location>
</feature>
<dbReference type="InterPro" id="IPR003439">
    <property type="entry name" value="ABC_transporter-like_ATP-bd"/>
</dbReference>
<dbReference type="PROSITE" id="PS50893">
    <property type="entry name" value="ABC_TRANSPORTER_2"/>
    <property type="match status" value="1"/>
</dbReference>
<dbReference type="InterPro" id="IPR050388">
    <property type="entry name" value="ABC_Ni/Peptide_Import"/>
</dbReference>
<keyword evidence="10" id="KW-1185">Reference proteome</keyword>
<dbReference type="InterPro" id="IPR017871">
    <property type="entry name" value="ABC_transporter-like_CS"/>
</dbReference>
<dbReference type="Gene3D" id="3.40.50.300">
    <property type="entry name" value="P-loop containing nucleotide triphosphate hydrolases"/>
    <property type="match status" value="1"/>
</dbReference>
<evidence type="ECO:0000259" key="8">
    <source>
        <dbReference type="PROSITE" id="PS50893"/>
    </source>
</evidence>
<dbReference type="FunFam" id="3.40.50.300:FF:000016">
    <property type="entry name" value="Oligopeptide ABC transporter ATP-binding component"/>
    <property type="match status" value="1"/>
</dbReference>
<dbReference type="InterPro" id="IPR003593">
    <property type="entry name" value="AAA+_ATPase"/>
</dbReference>
<protein>
    <submittedName>
        <fullName evidence="9">ABC transporter ATP-binding protein</fullName>
    </submittedName>
</protein>
<keyword evidence="4" id="KW-0547">Nucleotide-binding</keyword>
<keyword evidence="5 9" id="KW-0067">ATP-binding</keyword>
<evidence type="ECO:0000256" key="4">
    <source>
        <dbReference type="ARBA" id="ARBA00022741"/>
    </source>
</evidence>
<evidence type="ECO:0000313" key="9">
    <source>
        <dbReference type="EMBL" id="MFC6888826.1"/>
    </source>
</evidence>
<accession>A0ABD5UHQ5</accession>
<evidence type="ECO:0000256" key="1">
    <source>
        <dbReference type="ARBA" id="ARBA00004202"/>
    </source>
</evidence>
<gene>
    <name evidence="9" type="ORF">ACFQEY_07370</name>
</gene>
<dbReference type="CDD" id="cd03257">
    <property type="entry name" value="ABC_NikE_OppD_transporters"/>
    <property type="match status" value="1"/>
</dbReference>
<evidence type="ECO:0000256" key="3">
    <source>
        <dbReference type="ARBA" id="ARBA00022475"/>
    </source>
</evidence>
<dbReference type="EMBL" id="JBHSXI010000008">
    <property type="protein sequence ID" value="MFC6888826.1"/>
    <property type="molecule type" value="Genomic_DNA"/>
</dbReference>
<organism evidence="9 10">
    <name type="scientific">Halorubrum trueperi</name>
    <dbReference type="NCBI Taxonomy" id="2004704"/>
    <lineage>
        <taxon>Archaea</taxon>
        <taxon>Methanobacteriati</taxon>
        <taxon>Methanobacteriota</taxon>
        <taxon>Stenosarchaea group</taxon>
        <taxon>Halobacteria</taxon>
        <taxon>Halobacteriales</taxon>
        <taxon>Haloferacaceae</taxon>
        <taxon>Halorubrum</taxon>
    </lineage>
</organism>
<comment type="subcellular location">
    <subcellularLocation>
        <location evidence="1">Cell membrane</location>
        <topology evidence="1">Peripheral membrane protein</topology>
    </subcellularLocation>
</comment>
<evidence type="ECO:0000256" key="5">
    <source>
        <dbReference type="ARBA" id="ARBA00022840"/>
    </source>
</evidence>
<dbReference type="AlphaFoldDB" id="A0ABD5UHQ5"/>
<proteinExistence type="predicted"/>
<dbReference type="InterPro" id="IPR027417">
    <property type="entry name" value="P-loop_NTPase"/>
</dbReference>
<feature type="domain" description="ABC transporter" evidence="8">
    <location>
        <begin position="6"/>
        <end position="255"/>
    </location>
</feature>
<name>A0ABD5UHQ5_9EURY</name>
<reference evidence="9 10" key="1">
    <citation type="journal article" date="2019" name="Int. J. Syst. Evol. Microbiol.">
        <title>The Global Catalogue of Microorganisms (GCM) 10K type strain sequencing project: providing services to taxonomists for standard genome sequencing and annotation.</title>
        <authorList>
            <consortium name="The Broad Institute Genomics Platform"/>
            <consortium name="The Broad Institute Genome Sequencing Center for Infectious Disease"/>
            <person name="Wu L."/>
            <person name="Ma J."/>
        </authorList>
    </citation>
    <scope>NUCLEOTIDE SEQUENCE [LARGE SCALE GENOMIC DNA]</scope>
    <source>
        <strain evidence="9 10">Y73</strain>
    </source>
</reference>
<keyword evidence="6" id="KW-0472">Membrane</keyword>
<evidence type="ECO:0000256" key="7">
    <source>
        <dbReference type="SAM" id="MobiDB-lite"/>
    </source>
</evidence>
<dbReference type="PANTHER" id="PTHR43297:SF2">
    <property type="entry name" value="DIPEPTIDE TRANSPORT ATP-BINDING PROTEIN DPPD"/>
    <property type="match status" value="1"/>
</dbReference>
<evidence type="ECO:0000313" key="10">
    <source>
        <dbReference type="Proteomes" id="UP001596333"/>
    </source>
</evidence>
<dbReference type="PANTHER" id="PTHR43297">
    <property type="entry name" value="OLIGOPEPTIDE TRANSPORT ATP-BINDING PROTEIN APPD"/>
    <property type="match status" value="1"/>
</dbReference>
<dbReference type="SMART" id="SM00382">
    <property type="entry name" value="AAA"/>
    <property type="match status" value="1"/>
</dbReference>
<dbReference type="GO" id="GO:0005886">
    <property type="term" value="C:plasma membrane"/>
    <property type="evidence" value="ECO:0007669"/>
    <property type="project" value="UniProtKB-SubCell"/>
</dbReference>
<dbReference type="Pfam" id="PF08352">
    <property type="entry name" value="oligo_HPY"/>
    <property type="match status" value="1"/>
</dbReference>
<comment type="caution">
    <text evidence="9">The sequence shown here is derived from an EMBL/GenBank/DDBJ whole genome shotgun (WGS) entry which is preliminary data.</text>
</comment>
<dbReference type="PROSITE" id="PS00211">
    <property type="entry name" value="ABC_TRANSPORTER_1"/>
    <property type="match status" value="1"/>
</dbReference>
<dbReference type="RefSeq" id="WP_379766488.1">
    <property type="nucleotide sequence ID" value="NZ_JBHSXI010000008.1"/>
</dbReference>
<sequence length="352" mass="38742">MSDPLLEVDDLTVQYETDGGMLTAVSNASFGISEGEFFGLAGESGSGKSTLAKSIIGGLDDNGRIASGTIKYRGEEIQDLSERELSERIRWKEISWIPQGAMSSLDPLQRVSEQALEIGNVHTDLPDDAIREKLKETFDIVGLQESRIDDYPHQFSGGMQQRAIIALALFLEPEVVIADEPTTALDVIMQDQIFTYLDRLKEDLDVSLLLITHDISVIFESCDSVAIMHASQIAERGTTDAVHANPRHPYAFMFKEAFPDIREPKRELEVIEGHPPELMGEVDFCSFADRCPWAAPECRDGAPPTESVDDGDPSHVTACVRREEAYELYQSDASPAEGGSDAQSITQMGEVD</sequence>
<dbReference type="NCBIfam" id="TIGR01727">
    <property type="entry name" value="oligo_HPY"/>
    <property type="match status" value="1"/>
</dbReference>